<dbReference type="PANTHER" id="PTHR22847">
    <property type="entry name" value="WD40 REPEAT PROTEIN"/>
    <property type="match status" value="1"/>
</dbReference>
<dbReference type="PRINTS" id="PR00319">
    <property type="entry name" value="GPROTEINB"/>
</dbReference>
<evidence type="ECO:0000313" key="7">
    <source>
        <dbReference type="EMBL" id="BBH93838.1"/>
    </source>
</evidence>
<keyword evidence="1 3" id="KW-0853">WD repeat</keyword>
<dbReference type="Gene3D" id="1.10.510.10">
    <property type="entry name" value="Transferase(Phosphotransferase) domain 1"/>
    <property type="match status" value="1"/>
</dbReference>
<dbReference type="AlphaFoldDB" id="A0A455T1R9"/>
<feature type="region of interest" description="Disordered" evidence="5">
    <location>
        <begin position="349"/>
        <end position="402"/>
    </location>
</feature>
<dbReference type="InterPro" id="IPR011009">
    <property type="entry name" value="Kinase-like_dom_sf"/>
</dbReference>
<name>A0A455T1R9_9CHLR</name>
<accession>A0A455T1R9</accession>
<feature type="domain" description="Protein kinase" evidence="6">
    <location>
        <begin position="68"/>
        <end position="327"/>
    </location>
</feature>
<dbReference type="InterPro" id="IPR015943">
    <property type="entry name" value="WD40/YVTN_repeat-like_dom_sf"/>
</dbReference>
<feature type="repeat" description="WD" evidence="3">
    <location>
        <begin position="575"/>
        <end position="616"/>
    </location>
</feature>
<dbReference type="GO" id="GO:0004672">
    <property type="term" value="F:protein kinase activity"/>
    <property type="evidence" value="ECO:0007669"/>
    <property type="project" value="InterPro"/>
</dbReference>
<dbReference type="PROSITE" id="PS50011">
    <property type="entry name" value="PROTEIN_KINASE_DOM"/>
    <property type="match status" value="1"/>
</dbReference>
<dbReference type="InterPro" id="IPR019775">
    <property type="entry name" value="WD40_repeat_CS"/>
</dbReference>
<reference evidence="7" key="1">
    <citation type="submission" date="2018-12" db="EMBL/GenBank/DDBJ databases">
        <title>Novel natural products biosynthetic potential of the class Ktedonobacteria.</title>
        <authorList>
            <person name="Zheng Y."/>
            <person name="Saitou A."/>
            <person name="Wang C.M."/>
            <person name="Toyoda A."/>
            <person name="Minakuchi Y."/>
            <person name="Sekiguchi Y."/>
            <person name="Ueda K."/>
            <person name="Takano H."/>
            <person name="Sakai Y."/>
            <person name="Yokota A."/>
            <person name="Yabe S."/>
        </authorList>
    </citation>
    <scope>NUCLEOTIDE SEQUENCE</scope>
    <source>
        <strain evidence="7">A3-2</strain>
    </source>
</reference>
<dbReference type="InterPro" id="IPR000719">
    <property type="entry name" value="Prot_kinase_dom"/>
</dbReference>
<protein>
    <recommendedName>
        <fullName evidence="6">Protein kinase domain-containing protein</fullName>
    </recommendedName>
</protein>
<feature type="repeat" description="WD" evidence="3">
    <location>
        <begin position="407"/>
        <end position="448"/>
    </location>
</feature>
<dbReference type="InterPro" id="IPR036322">
    <property type="entry name" value="WD40_repeat_dom_sf"/>
</dbReference>
<feature type="repeat" description="WD" evidence="3">
    <location>
        <begin position="533"/>
        <end position="574"/>
    </location>
</feature>
<dbReference type="PROSITE" id="PS00678">
    <property type="entry name" value="WD_REPEATS_1"/>
    <property type="match status" value="2"/>
</dbReference>
<dbReference type="PROSITE" id="PS50294">
    <property type="entry name" value="WD_REPEATS_REGION"/>
    <property type="match status" value="7"/>
</dbReference>
<feature type="repeat" description="WD" evidence="3">
    <location>
        <begin position="617"/>
        <end position="658"/>
    </location>
</feature>
<evidence type="ECO:0000256" key="1">
    <source>
        <dbReference type="ARBA" id="ARBA00022574"/>
    </source>
</evidence>
<feature type="binding site" evidence="4">
    <location>
        <position position="98"/>
    </location>
    <ligand>
        <name>ATP</name>
        <dbReference type="ChEBI" id="CHEBI:30616"/>
    </ligand>
</feature>
<dbReference type="EMBL" id="AP019377">
    <property type="protein sequence ID" value="BBH93838.1"/>
    <property type="molecule type" value="Genomic_DNA"/>
</dbReference>
<dbReference type="PROSITE" id="PS00107">
    <property type="entry name" value="PROTEIN_KINASE_ATP"/>
    <property type="match status" value="1"/>
</dbReference>
<dbReference type="CDD" id="cd14014">
    <property type="entry name" value="STKc_PknB_like"/>
    <property type="match status" value="1"/>
</dbReference>
<dbReference type="PANTHER" id="PTHR22847:SF637">
    <property type="entry name" value="WD REPEAT DOMAIN 5B"/>
    <property type="match status" value="1"/>
</dbReference>
<dbReference type="CDD" id="cd00200">
    <property type="entry name" value="WD40"/>
    <property type="match status" value="1"/>
</dbReference>
<sequence>MYKDDTTPIYCDRCGQANRPQARFCFNCGQSLPERPPSVIPGAERETAPDLSTNTGKLPLNHLLRQRYRIVALLGKGGMGAVYRAQDIQFGDRAVAIKEMSQSGLSPDEIAEATAAFKQEALLLANLLHPNLPRIYDHFSEEGQWYLVMDFIEGESLEQYLLRWQREHPNGPPGLPIAEVLDIGIQLSSVLGYLHSRQPPIIFRDLKPSNVMRTAEGHLYLIDFGIARHFKPGQVRDTRAFASWGYAAPEQYGKAQTTPRSDVYSLGATLHHLLTGQNPTQSPFRFTAIHSYTQPLEYELEKLIMLMVSLDEQQRPASMAAIKQELQRIAALQTSSQLVNQSQTLPSLTTATPEASASAAAATPVGAAAGATPPEPVPTPPPGASSITPRLEVSPSTPTPRRRLYTYSGHSERVFALAWSPDGRRLVSGGYDHTLQVWDATTGREIFAYRGHQEPVRTAAWSPDGTYIASGSNDHTAHVWESASGRRVTTFRGHQDSVISLSWSPDGRLIVSASLSKQAIVWEALTGKRVATLRGHTSLVSAVAWSPDGTRIASASLDKTVRIYDISSWEVIFVYQGHADSVTTLVWSPDSTRIASAGEDKTVQVWDAANGHHILTYTNHSDEVTALAWSPDGARIASAGEDKTVQVWDASSGDHLLTYSEHPEDVNAVAWSPDSTRLASAGDDGQIHVWQVTAA</sequence>
<dbReference type="SUPFAM" id="SSF50978">
    <property type="entry name" value="WD40 repeat-like"/>
    <property type="match status" value="1"/>
</dbReference>
<evidence type="ECO:0000259" key="6">
    <source>
        <dbReference type="PROSITE" id="PS50011"/>
    </source>
</evidence>
<dbReference type="PRINTS" id="PR00320">
    <property type="entry name" value="GPROTEINBRPT"/>
</dbReference>
<dbReference type="InterPro" id="IPR017441">
    <property type="entry name" value="Protein_kinase_ATP_BS"/>
</dbReference>
<dbReference type="Gene3D" id="2.130.10.10">
    <property type="entry name" value="YVTN repeat-like/Quinoprotein amine dehydrogenase"/>
    <property type="match status" value="4"/>
</dbReference>
<evidence type="ECO:0000256" key="4">
    <source>
        <dbReference type="PROSITE-ProRule" id="PRU10141"/>
    </source>
</evidence>
<dbReference type="PROSITE" id="PS50082">
    <property type="entry name" value="WD_REPEATS_2"/>
    <property type="match status" value="7"/>
</dbReference>
<dbReference type="InterPro" id="IPR001632">
    <property type="entry name" value="WD40_G-protein_beta-like"/>
</dbReference>
<evidence type="ECO:0000256" key="3">
    <source>
        <dbReference type="PROSITE-ProRule" id="PRU00221"/>
    </source>
</evidence>
<keyword evidence="4" id="KW-0067">ATP-binding</keyword>
<evidence type="ECO:0000256" key="2">
    <source>
        <dbReference type="ARBA" id="ARBA00022737"/>
    </source>
</evidence>
<feature type="repeat" description="WD" evidence="3">
    <location>
        <begin position="491"/>
        <end position="532"/>
    </location>
</feature>
<feature type="compositionally biased region" description="Low complexity" evidence="5">
    <location>
        <begin position="349"/>
        <end position="372"/>
    </location>
</feature>
<proteinExistence type="predicted"/>
<dbReference type="SUPFAM" id="SSF56112">
    <property type="entry name" value="Protein kinase-like (PK-like)"/>
    <property type="match status" value="1"/>
</dbReference>
<keyword evidence="4" id="KW-0547">Nucleotide-binding</keyword>
<dbReference type="Pfam" id="PF00069">
    <property type="entry name" value="Pkinase"/>
    <property type="match status" value="1"/>
</dbReference>
<feature type="repeat" description="WD" evidence="3">
    <location>
        <begin position="659"/>
        <end position="695"/>
    </location>
</feature>
<dbReference type="GO" id="GO:0005524">
    <property type="term" value="F:ATP binding"/>
    <property type="evidence" value="ECO:0007669"/>
    <property type="project" value="UniProtKB-UniRule"/>
</dbReference>
<feature type="repeat" description="WD" evidence="3">
    <location>
        <begin position="449"/>
        <end position="490"/>
    </location>
</feature>
<feature type="compositionally biased region" description="Pro residues" evidence="5">
    <location>
        <begin position="373"/>
        <end position="383"/>
    </location>
</feature>
<dbReference type="SMART" id="SM00320">
    <property type="entry name" value="WD40"/>
    <property type="match status" value="7"/>
</dbReference>
<evidence type="ECO:0000256" key="5">
    <source>
        <dbReference type="SAM" id="MobiDB-lite"/>
    </source>
</evidence>
<dbReference type="Pfam" id="PF00400">
    <property type="entry name" value="WD40"/>
    <property type="match status" value="7"/>
</dbReference>
<dbReference type="InterPro" id="IPR020472">
    <property type="entry name" value="WD40_PAC1"/>
</dbReference>
<dbReference type="SMART" id="SM00220">
    <property type="entry name" value="S_TKc"/>
    <property type="match status" value="1"/>
</dbReference>
<gene>
    <name evidence="7" type="ORF">KTA_20370</name>
</gene>
<organism evidence="7">
    <name type="scientific">Thermogemmatispora argillosa</name>
    <dbReference type="NCBI Taxonomy" id="2045280"/>
    <lineage>
        <taxon>Bacteria</taxon>
        <taxon>Bacillati</taxon>
        <taxon>Chloroflexota</taxon>
        <taxon>Ktedonobacteria</taxon>
        <taxon>Thermogemmatisporales</taxon>
        <taxon>Thermogemmatisporaceae</taxon>
        <taxon>Thermogemmatispora</taxon>
    </lineage>
</organism>
<dbReference type="InterPro" id="IPR001680">
    <property type="entry name" value="WD40_rpt"/>
</dbReference>
<dbReference type="Gene3D" id="3.30.200.20">
    <property type="entry name" value="Phosphorylase Kinase, domain 1"/>
    <property type="match status" value="1"/>
</dbReference>
<keyword evidence="2" id="KW-0677">Repeat</keyword>